<keyword evidence="4" id="KW-0145">Chemotaxis</keyword>
<dbReference type="InterPro" id="IPR011247">
    <property type="entry name" value="Chemotax_prot-Glu_Me-esterase"/>
</dbReference>
<dbReference type="Proteomes" id="UP000325255">
    <property type="component" value="Unassembled WGS sequence"/>
</dbReference>
<evidence type="ECO:0000256" key="2">
    <source>
        <dbReference type="ARBA" id="ARBA00039140"/>
    </source>
</evidence>
<dbReference type="PANTHER" id="PTHR42872">
    <property type="entry name" value="PROTEIN-GLUTAMATE METHYLESTERASE/PROTEIN-GLUTAMINE GLUTAMINASE"/>
    <property type="match status" value="1"/>
</dbReference>
<reference evidence="6 7" key="1">
    <citation type="submission" date="2019-09" db="EMBL/GenBank/DDBJ databases">
        <title>Genome sequence of Rhodovastum atsumiense, a diverse member of the Acetobacteraceae family of non-sulfur purple photosynthetic bacteria.</title>
        <authorList>
            <person name="Meyer T."/>
            <person name="Kyndt J."/>
        </authorList>
    </citation>
    <scope>NUCLEOTIDE SEQUENCE [LARGE SCALE GENOMIC DNA]</scope>
    <source>
        <strain evidence="6 7">DSM 21279</strain>
    </source>
</reference>
<dbReference type="PANTHER" id="PTHR42872:SF6">
    <property type="entry name" value="PROTEIN-GLUTAMATE METHYLESTERASE_PROTEIN-GLUTAMINE GLUTAMINASE"/>
    <property type="match status" value="1"/>
</dbReference>
<evidence type="ECO:0000259" key="5">
    <source>
        <dbReference type="PROSITE" id="PS50122"/>
    </source>
</evidence>
<dbReference type="Pfam" id="PF01339">
    <property type="entry name" value="CheB_methylest"/>
    <property type="match status" value="1"/>
</dbReference>
<keyword evidence="7" id="KW-1185">Reference proteome</keyword>
<dbReference type="GO" id="GO:0008984">
    <property type="term" value="F:protein-glutamate methylesterase activity"/>
    <property type="evidence" value="ECO:0007669"/>
    <property type="project" value="UniProtKB-EC"/>
</dbReference>
<dbReference type="PROSITE" id="PS50122">
    <property type="entry name" value="CHEB"/>
    <property type="match status" value="1"/>
</dbReference>
<feature type="active site" evidence="4">
    <location>
        <position position="133"/>
    </location>
</feature>
<comment type="caution">
    <text evidence="6">The sequence shown here is derived from an EMBL/GenBank/DDBJ whole genome shotgun (WGS) entry which is preliminary data.</text>
</comment>
<keyword evidence="1 4" id="KW-0378">Hydrolase</keyword>
<dbReference type="PIRSF" id="PIRSF036461">
    <property type="entry name" value="Chmtx_methlestr"/>
    <property type="match status" value="1"/>
</dbReference>
<proteinExistence type="predicted"/>
<sequence length="336" mass="35792">MTDTREHGIIVIGASAGGVEALQRLAACLPPTLPAAVFVVLHIGPRFSALPEILSRAGTLPACHAVDGAPIRPGRIYVAPPDHHLLITPGQMRLSRGPRENRARPAIDVLFRSAAQAYGPQVVGVVLTGGLNDGTAGLVAIKAGGGITVVQEPDEAKCPGMPLSALRHATIDHRLKLDDIPGLLARLAGPVPAPDPGMLPPEQSWTDLEAGLNEGYDLARPLALTCPTCGGALAETQDSALPCFTCHIGHRFVAADMDEAQFQAMERVLEMALRVLNERAALCERMAGTWHGKGFDELAWRWRAARDEAREKAEVLRGFIENGWLRPDPDGETGDA</sequence>
<dbReference type="CDD" id="cd16433">
    <property type="entry name" value="CheB"/>
    <property type="match status" value="1"/>
</dbReference>
<evidence type="ECO:0000256" key="1">
    <source>
        <dbReference type="ARBA" id="ARBA00022801"/>
    </source>
</evidence>
<evidence type="ECO:0000313" key="7">
    <source>
        <dbReference type="Proteomes" id="UP000325255"/>
    </source>
</evidence>
<organism evidence="6 7">
    <name type="scientific">Rhodovastum atsumiense</name>
    <dbReference type="NCBI Taxonomy" id="504468"/>
    <lineage>
        <taxon>Bacteria</taxon>
        <taxon>Pseudomonadati</taxon>
        <taxon>Pseudomonadota</taxon>
        <taxon>Alphaproteobacteria</taxon>
        <taxon>Acetobacterales</taxon>
        <taxon>Acetobacteraceae</taxon>
        <taxon>Rhodovastum</taxon>
    </lineage>
</organism>
<comment type="catalytic activity">
    <reaction evidence="3">
        <text>[protein]-L-glutamate 5-O-methyl ester + H2O = L-glutamyl-[protein] + methanol + H(+)</text>
        <dbReference type="Rhea" id="RHEA:23236"/>
        <dbReference type="Rhea" id="RHEA-COMP:10208"/>
        <dbReference type="Rhea" id="RHEA-COMP:10311"/>
        <dbReference type="ChEBI" id="CHEBI:15377"/>
        <dbReference type="ChEBI" id="CHEBI:15378"/>
        <dbReference type="ChEBI" id="CHEBI:17790"/>
        <dbReference type="ChEBI" id="CHEBI:29973"/>
        <dbReference type="ChEBI" id="CHEBI:82795"/>
        <dbReference type="EC" id="3.1.1.61"/>
    </reaction>
</comment>
<accession>A0A5M6ITZ7</accession>
<dbReference type="GO" id="GO:0000156">
    <property type="term" value="F:phosphorelay response regulator activity"/>
    <property type="evidence" value="ECO:0007669"/>
    <property type="project" value="InterPro"/>
</dbReference>
<feature type="domain" description="CheB-type methylesterase" evidence="5">
    <location>
        <begin position="9"/>
        <end position="180"/>
    </location>
</feature>
<dbReference type="RefSeq" id="WP_150041603.1">
    <property type="nucleotide sequence ID" value="NZ_OW485601.1"/>
</dbReference>
<name>A0A5M6ITZ7_9PROT</name>
<evidence type="ECO:0000256" key="3">
    <source>
        <dbReference type="ARBA" id="ARBA00048267"/>
    </source>
</evidence>
<gene>
    <name evidence="6" type="ORF">F1189_14845</name>
</gene>
<dbReference type="EC" id="3.1.1.61" evidence="2"/>
<dbReference type="OrthoDB" id="9793421at2"/>
<dbReference type="InterPro" id="IPR000673">
    <property type="entry name" value="Sig_transdc_resp-reg_Me-estase"/>
</dbReference>
<dbReference type="AlphaFoldDB" id="A0A5M6ITZ7"/>
<evidence type="ECO:0000313" key="6">
    <source>
        <dbReference type="EMBL" id="KAA5611409.1"/>
    </source>
</evidence>
<feature type="active site" evidence="4">
    <location>
        <position position="42"/>
    </location>
</feature>
<dbReference type="SUPFAM" id="SSF52738">
    <property type="entry name" value="Methylesterase CheB, C-terminal domain"/>
    <property type="match status" value="1"/>
</dbReference>
<dbReference type="InterPro" id="IPR035909">
    <property type="entry name" value="CheB_C"/>
</dbReference>
<feature type="active site" evidence="4">
    <location>
        <position position="15"/>
    </location>
</feature>
<dbReference type="EMBL" id="VWPK01000021">
    <property type="protein sequence ID" value="KAA5611409.1"/>
    <property type="molecule type" value="Genomic_DNA"/>
</dbReference>
<protein>
    <recommendedName>
        <fullName evidence="2">protein-glutamate methylesterase</fullName>
        <ecNumber evidence="2">3.1.1.61</ecNumber>
    </recommendedName>
</protein>
<dbReference type="GO" id="GO:0005737">
    <property type="term" value="C:cytoplasm"/>
    <property type="evidence" value="ECO:0007669"/>
    <property type="project" value="InterPro"/>
</dbReference>
<dbReference type="Gene3D" id="3.40.50.180">
    <property type="entry name" value="Methylesterase CheB, C-terminal domain"/>
    <property type="match status" value="1"/>
</dbReference>
<dbReference type="GO" id="GO:0006935">
    <property type="term" value="P:chemotaxis"/>
    <property type="evidence" value="ECO:0007669"/>
    <property type="project" value="UniProtKB-UniRule"/>
</dbReference>
<evidence type="ECO:0000256" key="4">
    <source>
        <dbReference type="PROSITE-ProRule" id="PRU00050"/>
    </source>
</evidence>